<evidence type="ECO:0000256" key="2">
    <source>
        <dbReference type="SAM" id="Phobius"/>
    </source>
</evidence>
<dbReference type="AlphaFoldDB" id="A0A2P7EAD1"/>
<evidence type="ECO:0000313" key="4">
    <source>
        <dbReference type="Proteomes" id="UP000240206"/>
    </source>
</evidence>
<evidence type="ECO:0000313" key="3">
    <source>
        <dbReference type="EMBL" id="PSI00182.1"/>
    </source>
</evidence>
<protein>
    <recommendedName>
        <fullName evidence="5">Neurotransmitter-gated ion-channel ligand-binding domain-containing protein</fullName>
    </recommendedName>
</protein>
<evidence type="ECO:0000256" key="1">
    <source>
        <dbReference type="SAM" id="MobiDB-lite"/>
    </source>
</evidence>
<reference evidence="4" key="1">
    <citation type="submission" date="2018-03" db="EMBL/GenBank/DDBJ databases">
        <title>Ecological and genomic features of two cosmopolitan and abundant freshwater picocyanobacteria.</title>
        <authorList>
            <person name="Cabello-Yeves P.J."/>
            <person name="Picazo A."/>
            <person name="Camacho A."/>
            <person name="Callieri C."/>
            <person name="Rosselli R."/>
            <person name="Roda-Garcia J."/>
            <person name="Coutinho F.H."/>
            <person name="Rodriguez-Valera F."/>
        </authorList>
    </citation>
    <scope>NUCLEOTIDE SEQUENCE [LARGE SCALE GENOMIC DNA]</scope>
    <source>
        <strain evidence="4">Tous</strain>
    </source>
</reference>
<feature type="compositionally biased region" description="Basic and acidic residues" evidence="1">
    <location>
        <begin position="10"/>
        <end position="21"/>
    </location>
</feature>
<dbReference type="Proteomes" id="UP000240206">
    <property type="component" value="Unassembled WGS sequence"/>
</dbReference>
<keyword evidence="2" id="KW-0472">Membrane</keyword>
<sequence>MLKMSQGARKTQEINKKELNTKDSNPINYKNADCDGITWNGNNIQENPLRAYLGISISTLYDLDLTSGSYYAEGYVWLRYKDVPDWIREWDPEIYECPLKTVGFINVVEAQDFKTQLEPSKPTLDDDGHYIQWLEYTGRFYASSSSLDLSLFPFETIVLPLCIELDDLYTGESDVEYLASGQVITAPPSINGYSLKHCDVIPYINTYQTNWGFQYANSYFNKQNFSAYQAFRIETTLTRDPWNSFVNIFLPLVIVMIIVITAPLVAIQDYQTKLAIPASALLVLVFLQDGYKKILPPGLNYPTLADLI</sequence>
<keyword evidence="2" id="KW-0812">Transmembrane</keyword>
<feature type="region of interest" description="Disordered" evidence="1">
    <location>
        <begin position="1"/>
        <end position="22"/>
    </location>
</feature>
<evidence type="ECO:0008006" key="5">
    <source>
        <dbReference type="Google" id="ProtNLM"/>
    </source>
</evidence>
<keyword evidence="2" id="KW-1133">Transmembrane helix</keyword>
<feature type="non-terminal residue" evidence="3">
    <location>
        <position position="308"/>
    </location>
</feature>
<name>A0A2P7EAD1_9SYNE</name>
<dbReference type="EMBL" id="PXVC01000232">
    <property type="protein sequence ID" value="PSI00182.1"/>
    <property type="molecule type" value="Genomic_DNA"/>
</dbReference>
<feature type="transmembrane region" description="Helical" evidence="2">
    <location>
        <begin position="248"/>
        <end position="268"/>
    </location>
</feature>
<proteinExistence type="predicted"/>
<comment type="caution">
    <text evidence="3">The sequence shown here is derived from an EMBL/GenBank/DDBJ whole genome shotgun (WGS) entry which is preliminary data.</text>
</comment>
<organism evidence="3 4">
    <name type="scientific">Synechococcus lacustris str. Tous</name>
    <dbReference type="NCBI Taxonomy" id="1910958"/>
    <lineage>
        <taxon>Bacteria</taxon>
        <taxon>Bacillati</taxon>
        <taxon>Cyanobacteriota</taxon>
        <taxon>Cyanophyceae</taxon>
        <taxon>Synechococcales</taxon>
        <taxon>Synechococcaceae</taxon>
        <taxon>Synechococcus</taxon>
    </lineage>
</organism>
<accession>A0A2P7EAD1</accession>
<keyword evidence="4" id="KW-1185">Reference proteome</keyword>
<gene>
    <name evidence="3" type="ORF">C7K08_14540</name>
</gene>